<evidence type="ECO:0000256" key="1">
    <source>
        <dbReference type="SAM" id="MobiDB-lite"/>
    </source>
</evidence>
<dbReference type="HOGENOM" id="CLU_3335452_0_0_1"/>
<dbReference type="EMBL" id="FQ790267">
    <property type="protein sequence ID" value="CCD43965.1"/>
    <property type="molecule type" value="Genomic_DNA"/>
</dbReference>
<accession>G2XTZ5</accession>
<sequence length="38" mass="4049">MLTFSIKAGAQSSMMTAGYEGSDKKSTMCPHISSTESF</sequence>
<evidence type="ECO:0000313" key="3">
    <source>
        <dbReference type="Proteomes" id="UP000008177"/>
    </source>
</evidence>
<protein>
    <submittedName>
        <fullName evidence="2">Uncharacterized protein</fullName>
    </submittedName>
</protein>
<gene>
    <name evidence="2" type="ORF">BofuT4_uP061750.1</name>
</gene>
<organism evidence="2 3">
    <name type="scientific">Botryotinia fuckeliana (strain T4)</name>
    <name type="common">Noble rot fungus</name>
    <name type="synonym">Botrytis cinerea</name>
    <dbReference type="NCBI Taxonomy" id="999810"/>
    <lineage>
        <taxon>Eukaryota</taxon>
        <taxon>Fungi</taxon>
        <taxon>Dikarya</taxon>
        <taxon>Ascomycota</taxon>
        <taxon>Pezizomycotina</taxon>
        <taxon>Leotiomycetes</taxon>
        <taxon>Helotiales</taxon>
        <taxon>Sclerotiniaceae</taxon>
        <taxon>Botrytis</taxon>
    </lineage>
</organism>
<feature type="region of interest" description="Disordered" evidence="1">
    <location>
        <begin position="14"/>
        <end position="38"/>
    </location>
</feature>
<evidence type="ECO:0000313" key="2">
    <source>
        <dbReference type="EMBL" id="CCD43965.1"/>
    </source>
</evidence>
<dbReference type="InParanoid" id="G2XTZ5"/>
<name>G2XTZ5_BOTF4</name>
<proteinExistence type="predicted"/>
<dbReference type="Proteomes" id="UP000008177">
    <property type="component" value="Unplaced contigs"/>
</dbReference>
<dbReference type="AlphaFoldDB" id="G2XTZ5"/>
<reference evidence="3" key="1">
    <citation type="journal article" date="2011" name="PLoS Genet.">
        <title>Genomic analysis of the necrotrophic fungal pathogens Sclerotinia sclerotiorum and Botrytis cinerea.</title>
        <authorList>
            <person name="Amselem J."/>
            <person name="Cuomo C.A."/>
            <person name="van Kan J.A."/>
            <person name="Viaud M."/>
            <person name="Benito E.P."/>
            <person name="Couloux A."/>
            <person name="Coutinho P.M."/>
            <person name="de Vries R.P."/>
            <person name="Dyer P.S."/>
            <person name="Fillinger S."/>
            <person name="Fournier E."/>
            <person name="Gout L."/>
            <person name="Hahn M."/>
            <person name="Kohn L."/>
            <person name="Lapalu N."/>
            <person name="Plummer K.M."/>
            <person name="Pradier J.M."/>
            <person name="Quevillon E."/>
            <person name="Sharon A."/>
            <person name="Simon A."/>
            <person name="ten Have A."/>
            <person name="Tudzynski B."/>
            <person name="Tudzynski P."/>
            <person name="Wincker P."/>
            <person name="Andrew M."/>
            <person name="Anthouard V."/>
            <person name="Beever R.E."/>
            <person name="Beffa R."/>
            <person name="Benoit I."/>
            <person name="Bouzid O."/>
            <person name="Brault B."/>
            <person name="Chen Z."/>
            <person name="Choquer M."/>
            <person name="Collemare J."/>
            <person name="Cotton P."/>
            <person name="Danchin E.G."/>
            <person name="Da Silva C."/>
            <person name="Gautier A."/>
            <person name="Giraud C."/>
            <person name="Giraud T."/>
            <person name="Gonzalez C."/>
            <person name="Grossetete S."/>
            <person name="Guldener U."/>
            <person name="Henrissat B."/>
            <person name="Howlett B.J."/>
            <person name="Kodira C."/>
            <person name="Kretschmer M."/>
            <person name="Lappartient A."/>
            <person name="Leroch M."/>
            <person name="Levis C."/>
            <person name="Mauceli E."/>
            <person name="Neuveglise C."/>
            <person name="Oeser B."/>
            <person name="Pearson M."/>
            <person name="Poulain J."/>
            <person name="Poussereau N."/>
            <person name="Quesneville H."/>
            <person name="Rascle C."/>
            <person name="Schumacher J."/>
            <person name="Segurens B."/>
            <person name="Sexton A."/>
            <person name="Silva E."/>
            <person name="Sirven C."/>
            <person name="Soanes D.M."/>
            <person name="Talbot N.J."/>
            <person name="Templeton M."/>
            <person name="Yandava C."/>
            <person name="Yarden O."/>
            <person name="Zeng Q."/>
            <person name="Rollins J.A."/>
            <person name="Lebrun M.H."/>
            <person name="Dickman M."/>
        </authorList>
    </citation>
    <scope>NUCLEOTIDE SEQUENCE [LARGE SCALE GENOMIC DNA]</scope>
    <source>
        <strain evidence="3">T4</strain>
    </source>
</reference>